<evidence type="ECO:0000313" key="2">
    <source>
        <dbReference type="EMBL" id="RFU36981.1"/>
    </source>
</evidence>
<feature type="region of interest" description="Disordered" evidence="1">
    <location>
        <begin position="103"/>
        <end position="139"/>
    </location>
</feature>
<reference evidence="2 3" key="1">
    <citation type="submission" date="2018-08" db="EMBL/GenBank/DDBJ databases">
        <title>Actinomadura jelena sp. nov., a novel Actinomycete isolated from soil in Chad.</title>
        <authorList>
            <person name="Shi L."/>
        </authorList>
    </citation>
    <scope>NUCLEOTIDE SEQUENCE [LARGE SCALE GENOMIC DNA]</scope>
    <source>
        <strain evidence="2 3">NEAU-G17</strain>
    </source>
</reference>
<comment type="caution">
    <text evidence="2">The sequence shown here is derived from an EMBL/GenBank/DDBJ whole genome shotgun (WGS) entry which is preliminary data.</text>
</comment>
<keyword evidence="3" id="KW-1185">Reference proteome</keyword>
<dbReference type="AlphaFoldDB" id="A0A372JAD4"/>
<protein>
    <submittedName>
        <fullName evidence="2">Uncharacterized protein</fullName>
    </submittedName>
</protein>
<accession>A0A372JAD4</accession>
<dbReference type="EMBL" id="QURH01001018">
    <property type="protein sequence ID" value="RFU36981.1"/>
    <property type="molecule type" value="Genomic_DNA"/>
</dbReference>
<name>A0A372JAD4_9ACTN</name>
<gene>
    <name evidence="2" type="ORF">DZF91_35275</name>
</gene>
<sequence length="139" mass="15075">MADDLAMDAARTLVTALAGQAAEAVSALARQILSRRRPEAEVATRLEETREVLTAVPAARDGESVRWAGEFRRILDEDPGARSEVEHLMELIGRLRPDVTNNAGVQQSGSVGGDNIQIQGSGDVTVVRDSGGSRWRRRR</sequence>
<organism evidence="2 3">
    <name type="scientific">Actinomadura logoneensis</name>
    <dbReference type="NCBI Taxonomy" id="2293572"/>
    <lineage>
        <taxon>Bacteria</taxon>
        <taxon>Bacillati</taxon>
        <taxon>Actinomycetota</taxon>
        <taxon>Actinomycetes</taxon>
        <taxon>Streptosporangiales</taxon>
        <taxon>Thermomonosporaceae</taxon>
        <taxon>Actinomadura</taxon>
    </lineage>
</organism>
<evidence type="ECO:0000313" key="3">
    <source>
        <dbReference type="Proteomes" id="UP000261811"/>
    </source>
</evidence>
<dbReference type="RefSeq" id="WP_117361376.1">
    <property type="nucleotide sequence ID" value="NZ_QURH01001018.1"/>
</dbReference>
<proteinExistence type="predicted"/>
<dbReference type="Proteomes" id="UP000261811">
    <property type="component" value="Unassembled WGS sequence"/>
</dbReference>
<evidence type="ECO:0000256" key="1">
    <source>
        <dbReference type="SAM" id="MobiDB-lite"/>
    </source>
</evidence>